<keyword evidence="1" id="KW-0812">Transmembrane</keyword>
<dbReference type="EMBL" id="JAAPAO010000009">
    <property type="protein sequence ID" value="KAF4677699.1"/>
    <property type="molecule type" value="Genomic_DNA"/>
</dbReference>
<accession>A0A7J6N1B1</accession>
<keyword evidence="3" id="KW-1185">Reference proteome</keyword>
<dbReference type="Proteomes" id="UP000591131">
    <property type="component" value="Unassembled WGS sequence"/>
</dbReference>
<sequence length="110" mass="11677">MICLGMDLSTKLWVSRRQTTTKDAIISDAPMFDPIVPIGGILAWLILGSVLGPASIATMMSITAGIMVYVGIVKLQTEATMGDATHLWSGYGFLIGMAVMALSLVLFKIG</sequence>
<proteinExistence type="predicted"/>
<evidence type="ECO:0000256" key="1">
    <source>
        <dbReference type="SAM" id="Phobius"/>
    </source>
</evidence>
<dbReference type="AlphaFoldDB" id="A0A7J6N1B1"/>
<keyword evidence="1" id="KW-0472">Membrane</keyword>
<gene>
    <name evidence="2" type="primary">ZRT3_4</name>
    <name evidence="2" type="ORF">FOL47_010920</name>
</gene>
<feature type="transmembrane region" description="Helical" evidence="1">
    <location>
        <begin position="41"/>
        <end position="68"/>
    </location>
</feature>
<dbReference type="OrthoDB" id="262547at2759"/>
<reference evidence="2 3" key="1">
    <citation type="submission" date="2020-04" db="EMBL/GenBank/DDBJ databases">
        <title>Perkinsus chesapeaki whole genome sequence.</title>
        <authorList>
            <person name="Bogema D.R."/>
        </authorList>
    </citation>
    <scope>NUCLEOTIDE SEQUENCE [LARGE SCALE GENOMIC DNA]</scope>
    <source>
        <strain evidence="2">ATCC PRA-425</strain>
    </source>
</reference>
<evidence type="ECO:0000313" key="3">
    <source>
        <dbReference type="Proteomes" id="UP000591131"/>
    </source>
</evidence>
<name>A0A7J6N1B1_PERCH</name>
<comment type="caution">
    <text evidence="2">The sequence shown here is derived from an EMBL/GenBank/DDBJ whole genome shotgun (WGS) entry which is preliminary data.</text>
</comment>
<evidence type="ECO:0000313" key="2">
    <source>
        <dbReference type="EMBL" id="KAF4677699.1"/>
    </source>
</evidence>
<feature type="transmembrane region" description="Helical" evidence="1">
    <location>
        <begin position="88"/>
        <end position="107"/>
    </location>
</feature>
<keyword evidence="1" id="KW-1133">Transmembrane helix</keyword>
<organism evidence="2 3">
    <name type="scientific">Perkinsus chesapeaki</name>
    <name type="common">Clam parasite</name>
    <name type="synonym">Perkinsus andrewsi</name>
    <dbReference type="NCBI Taxonomy" id="330153"/>
    <lineage>
        <taxon>Eukaryota</taxon>
        <taxon>Sar</taxon>
        <taxon>Alveolata</taxon>
        <taxon>Perkinsozoa</taxon>
        <taxon>Perkinsea</taxon>
        <taxon>Perkinsida</taxon>
        <taxon>Perkinsidae</taxon>
        <taxon>Perkinsus</taxon>
    </lineage>
</organism>
<protein>
    <submittedName>
        <fullName evidence="2">Zinc transporter</fullName>
    </submittedName>
</protein>